<organism evidence="2 3">
    <name type="scientific">Mesorhabditis belari</name>
    <dbReference type="NCBI Taxonomy" id="2138241"/>
    <lineage>
        <taxon>Eukaryota</taxon>
        <taxon>Metazoa</taxon>
        <taxon>Ecdysozoa</taxon>
        <taxon>Nematoda</taxon>
        <taxon>Chromadorea</taxon>
        <taxon>Rhabditida</taxon>
        <taxon>Rhabditina</taxon>
        <taxon>Rhabditomorpha</taxon>
        <taxon>Rhabditoidea</taxon>
        <taxon>Rhabditidae</taxon>
        <taxon>Mesorhabditinae</taxon>
        <taxon>Mesorhabditis</taxon>
    </lineage>
</organism>
<evidence type="ECO:0000313" key="3">
    <source>
        <dbReference type="WBParaSite" id="MBELARI_LOCUS18617"/>
    </source>
</evidence>
<accession>A0AAF3EWP9</accession>
<dbReference type="WBParaSite" id="MBELARI_LOCUS18617">
    <property type="protein sequence ID" value="MBELARI_LOCUS18617"/>
    <property type="gene ID" value="MBELARI_LOCUS18617"/>
</dbReference>
<protein>
    <submittedName>
        <fullName evidence="3">Uncharacterized protein</fullName>
    </submittedName>
</protein>
<dbReference type="AlphaFoldDB" id="A0AAF3EWP9"/>
<reference evidence="3" key="1">
    <citation type="submission" date="2024-02" db="UniProtKB">
        <authorList>
            <consortium name="WormBaseParasite"/>
        </authorList>
    </citation>
    <scope>IDENTIFICATION</scope>
</reference>
<sequence length="290" mass="31709">MSEEISGIGAIAFANDKYWVVKLKSENSNVAYSVYVPIEIVKHAKVVNNGDLVQVTARKWEPGPDLSFTGITHKAMSAKWHKKPQICDCVGKIISVDSKGEFAYIESPNCGGKKETVYATRNTFRPPSKNLNNEIKNNDTVTARAIEQHAAGNQRTIRFRTTIFTFGRNGIDADGGVYEKTAKRKIPGLTTASPSVSRPLQTSVPSKTPSIAGSKSMRGSLLNSGVNVPPANQKAAGSSVLTKSMFIPTHPSTTDEYEIAYEKIRQLSHSIAGNRCNHCLTRRFDPDLKP</sequence>
<evidence type="ECO:0000256" key="1">
    <source>
        <dbReference type="SAM" id="MobiDB-lite"/>
    </source>
</evidence>
<proteinExistence type="predicted"/>
<keyword evidence="2" id="KW-1185">Reference proteome</keyword>
<name>A0AAF3EWP9_9BILA</name>
<feature type="region of interest" description="Disordered" evidence="1">
    <location>
        <begin position="189"/>
        <end position="214"/>
    </location>
</feature>
<evidence type="ECO:0000313" key="2">
    <source>
        <dbReference type="Proteomes" id="UP000887575"/>
    </source>
</evidence>
<dbReference type="Proteomes" id="UP000887575">
    <property type="component" value="Unassembled WGS sequence"/>
</dbReference>
<feature type="compositionally biased region" description="Polar residues" evidence="1">
    <location>
        <begin position="190"/>
        <end position="213"/>
    </location>
</feature>